<dbReference type="SUPFAM" id="SSF55724">
    <property type="entry name" value="Mog1p/PsbP-like"/>
    <property type="match status" value="1"/>
</dbReference>
<feature type="compositionally biased region" description="Basic and acidic residues" evidence="1">
    <location>
        <begin position="19"/>
        <end position="41"/>
    </location>
</feature>
<evidence type="ECO:0000256" key="1">
    <source>
        <dbReference type="SAM" id="MobiDB-lite"/>
    </source>
</evidence>
<evidence type="ECO:0000313" key="3">
    <source>
        <dbReference type="Proteomes" id="UP001419268"/>
    </source>
</evidence>
<reference evidence="2 3" key="1">
    <citation type="submission" date="2024-01" db="EMBL/GenBank/DDBJ databases">
        <title>Genome assemblies of Stephania.</title>
        <authorList>
            <person name="Yang L."/>
        </authorList>
    </citation>
    <scope>NUCLEOTIDE SEQUENCE [LARGE SCALE GENOMIC DNA]</scope>
    <source>
        <strain evidence="2">JXDWG</strain>
        <tissue evidence="2">Leaf</tissue>
    </source>
</reference>
<evidence type="ECO:0000313" key="2">
    <source>
        <dbReference type="EMBL" id="KAK9083772.1"/>
    </source>
</evidence>
<sequence length="279" mass="31673">MTETTATRRRYPRVTVRPEIPERAAESETERRELRAKKETDLGSSGKSSVLQSIVRRDFLPQGFGNLWERGIDGEPYWYYEYLVRKSPTSSVQELNIYRRYVAATAEYVGVVTVEGITYVLEIGPPNSKFIKSVDKNSWDAKDVADCVLSNKSALRVTSAQRLAESFILDTHITKIDGEPYWYYEYLVRKSLLVLFKSRIFTDIMWLQLLSEMGGPGNPYNRVNAPPFNQVGAPLPPPPPPPPPPVAPTLLYPPYIYADVVIVEGITYVLENTANFLME</sequence>
<dbReference type="InterPro" id="IPR016123">
    <property type="entry name" value="Mog1/PsbP_a/b/a-sand"/>
</dbReference>
<organism evidence="2 3">
    <name type="scientific">Stephania cephalantha</name>
    <dbReference type="NCBI Taxonomy" id="152367"/>
    <lineage>
        <taxon>Eukaryota</taxon>
        <taxon>Viridiplantae</taxon>
        <taxon>Streptophyta</taxon>
        <taxon>Embryophyta</taxon>
        <taxon>Tracheophyta</taxon>
        <taxon>Spermatophyta</taxon>
        <taxon>Magnoliopsida</taxon>
        <taxon>Ranunculales</taxon>
        <taxon>Menispermaceae</taxon>
        <taxon>Menispermoideae</taxon>
        <taxon>Cissampelideae</taxon>
        <taxon>Stephania</taxon>
    </lineage>
</organism>
<gene>
    <name evidence="2" type="ORF">Scep_030243</name>
</gene>
<comment type="caution">
    <text evidence="2">The sequence shown here is derived from an EMBL/GenBank/DDBJ whole genome shotgun (WGS) entry which is preliminary data.</text>
</comment>
<keyword evidence="3" id="KW-1185">Reference proteome</keyword>
<dbReference type="AlphaFoldDB" id="A0AAP0HGB5"/>
<accession>A0AAP0HGB5</accession>
<dbReference type="EMBL" id="JBBNAG010000013">
    <property type="protein sequence ID" value="KAK9083772.1"/>
    <property type="molecule type" value="Genomic_DNA"/>
</dbReference>
<feature type="region of interest" description="Disordered" evidence="1">
    <location>
        <begin position="1"/>
        <end position="45"/>
    </location>
</feature>
<protein>
    <submittedName>
        <fullName evidence="2">Uncharacterized protein</fullName>
    </submittedName>
</protein>
<proteinExistence type="predicted"/>
<dbReference type="PANTHER" id="PTHR31407:SF7">
    <property type="entry name" value="PSBP DOMAIN-CONTAINING PROTEIN 5, CHLOROPLASTIC"/>
    <property type="match status" value="1"/>
</dbReference>
<dbReference type="Proteomes" id="UP001419268">
    <property type="component" value="Unassembled WGS sequence"/>
</dbReference>
<dbReference type="PANTHER" id="PTHR31407">
    <property type="match status" value="1"/>
</dbReference>
<name>A0AAP0HGB5_9MAGN</name>